<accession>A0A2P5DBL8</accession>
<dbReference type="GO" id="GO:0004527">
    <property type="term" value="F:exonuclease activity"/>
    <property type="evidence" value="ECO:0007669"/>
    <property type="project" value="UniProtKB-KW"/>
</dbReference>
<dbReference type="OrthoDB" id="1113909at2759"/>
<dbReference type="Gene3D" id="3.60.10.10">
    <property type="entry name" value="Endonuclease/exonuclease/phosphatase"/>
    <property type="match status" value="1"/>
</dbReference>
<evidence type="ECO:0000313" key="2">
    <source>
        <dbReference type="Proteomes" id="UP000237000"/>
    </source>
</evidence>
<keyword evidence="1" id="KW-0378">Hydrolase</keyword>
<dbReference type="STRING" id="63057.A0A2P5DBL8"/>
<dbReference type="GO" id="GO:0004519">
    <property type="term" value="F:endonuclease activity"/>
    <property type="evidence" value="ECO:0007669"/>
    <property type="project" value="UniProtKB-KW"/>
</dbReference>
<dbReference type="InterPro" id="IPR036691">
    <property type="entry name" value="Endo/exonu/phosph_ase_sf"/>
</dbReference>
<reference evidence="2" key="1">
    <citation type="submission" date="2016-06" db="EMBL/GenBank/DDBJ databases">
        <title>Parallel loss of symbiosis genes in relatives of nitrogen-fixing non-legume Parasponia.</title>
        <authorList>
            <person name="Van Velzen R."/>
            <person name="Holmer R."/>
            <person name="Bu F."/>
            <person name="Rutten L."/>
            <person name="Van Zeijl A."/>
            <person name="Liu W."/>
            <person name="Santuari L."/>
            <person name="Cao Q."/>
            <person name="Sharma T."/>
            <person name="Shen D."/>
            <person name="Roswanjaya Y."/>
            <person name="Wardhani T."/>
            <person name="Kalhor M.S."/>
            <person name="Jansen J."/>
            <person name="Van den Hoogen J."/>
            <person name="Gungor B."/>
            <person name="Hartog M."/>
            <person name="Hontelez J."/>
            <person name="Verver J."/>
            <person name="Yang W.-C."/>
            <person name="Schijlen E."/>
            <person name="Repin R."/>
            <person name="Schilthuizen M."/>
            <person name="Schranz E."/>
            <person name="Heidstra R."/>
            <person name="Miyata K."/>
            <person name="Fedorova E."/>
            <person name="Kohlen W."/>
            <person name="Bisseling T."/>
            <person name="Smit S."/>
            <person name="Geurts R."/>
        </authorList>
    </citation>
    <scope>NUCLEOTIDE SEQUENCE [LARGE SCALE GENOMIC DNA]</scope>
    <source>
        <strain evidence="2">cv. RG33-2</strain>
    </source>
</reference>
<keyword evidence="1" id="KW-0540">Nuclease</keyword>
<sequence length="415" mass="48207">MLEYSRNVEPQSVQQVIMTGSLSLSEIGEWNVSVVSFSKHHVDALITDGRGSTWYFTRVYGHPQRSKCIHTWELIRRLSTLSDLPWLLGGDLNEILCISEKEGGSSRCSSSMLNFWQLLDNCRLQDIRFSGPIFTWNNRVLLLRLEKILIKGRRKHHRKRPFRYKPWWQANAECADIVSAAWDFHTFRGTLESYEKELDRLLLLDEYYWKQRSQTEWLKGGDSNSKFFHMTASMRRSKNRIAGIKDNMGTWQDEEGTISSIIELYFEDIFATSAPSESTLAVVTNTVHTRLDELMNVADFLIPGQGHWNTPLLNDVVWPLDRDAILSILLGVQDNANKLIWHFKSSGKYSVRRCLDEEETVLNAIICCKVIRECWDASIFSEFLSEWKGTSFSYLFLDIYKSYDKAGLEIFYMIS</sequence>
<dbReference type="AlphaFoldDB" id="A0A2P5DBL8"/>
<proteinExistence type="predicted"/>
<protein>
    <submittedName>
        <fullName evidence="1">Endonuclease/exonuclease/phosphatase</fullName>
    </submittedName>
</protein>
<keyword evidence="1" id="KW-0269">Exonuclease</keyword>
<dbReference type="InParanoid" id="A0A2P5DBL8"/>
<evidence type="ECO:0000313" key="1">
    <source>
        <dbReference type="EMBL" id="PON70693.1"/>
    </source>
</evidence>
<dbReference type="EMBL" id="JXTC01000281">
    <property type="protein sequence ID" value="PON70693.1"/>
    <property type="molecule type" value="Genomic_DNA"/>
</dbReference>
<dbReference type="SUPFAM" id="SSF56219">
    <property type="entry name" value="DNase I-like"/>
    <property type="match status" value="1"/>
</dbReference>
<gene>
    <name evidence="1" type="ORF">TorRG33x02_256290</name>
</gene>
<keyword evidence="1" id="KW-0255">Endonuclease</keyword>
<name>A0A2P5DBL8_TREOI</name>
<comment type="caution">
    <text evidence="1">The sequence shown here is derived from an EMBL/GenBank/DDBJ whole genome shotgun (WGS) entry which is preliminary data.</text>
</comment>
<organism evidence="1 2">
    <name type="scientific">Trema orientale</name>
    <name type="common">Charcoal tree</name>
    <name type="synonym">Celtis orientalis</name>
    <dbReference type="NCBI Taxonomy" id="63057"/>
    <lineage>
        <taxon>Eukaryota</taxon>
        <taxon>Viridiplantae</taxon>
        <taxon>Streptophyta</taxon>
        <taxon>Embryophyta</taxon>
        <taxon>Tracheophyta</taxon>
        <taxon>Spermatophyta</taxon>
        <taxon>Magnoliopsida</taxon>
        <taxon>eudicotyledons</taxon>
        <taxon>Gunneridae</taxon>
        <taxon>Pentapetalae</taxon>
        <taxon>rosids</taxon>
        <taxon>fabids</taxon>
        <taxon>Rosales</taxon>
        <taxon>Cannabaceae</taxon>
        <taxon>Trema</taxon>
    </lineage>
</organism>
<dbReference type="Proteomes" id="UP000237000">
    <property type="component" value="Unassembled WGS sequence"/>
</dbReference>
<keyword evidence="2" id="KW-1185">Reference proteome</keyword>